<evidence type="ECO:0000313" key="2">
    <source>
        <dbReference type="Proteomes" id="UP000299102"/>
    </source>
</evidence>
<gene>
    <name evidence="1" type="ORF">EVAR_62766_1</name>
</gene>
<sequence length="95" mass="11023">MRYGSGREVGVNFQREGNSRAPTDVIKLQHKWLRRINCFITSAHADYSSRQPPPLMAYYVTRDSSAVRLSDEWPFTSRNHETFTMIYSEVVAKLP</sequence>
<evidence type="ECO:0000313" key="1">
    <source>
        <dbReference type="EMBL" id="GBP87951.1"/>
    </source>
</evidence>
<dbReference type="EMBL" id="BGZK01001897">
    <property type="protein sequence ID" value="GBP87951.1"/>
    <property type="molecule type" value="Genomic_DNA"/>
</dbReference>
<organism evidence="1 2">
    <name type="scientific">Eumeta variegata</name>
    <name type="common">Bagworm moth</name>
    <name type="synonym">Eumeta japonica</name>
    <dbReference type="NCBI Taxonomy" id="151549"/>
    <lineage>
        <taxon>Eukaryota</taxon>
        <taxon>Metazoa</taxon>
        <taxon>Ecdysozoa</taxon>
        <taxon>Arthropoda</taxon>
        <taxon>Hexapoda</taxon>
        <taxon>Insecta</taxon>
        <taxon>Pterygota</taxon>
        <taxon>Neoptera</taxon>
        <taxon>Endopterygota</taxon>
        <taxon>Lepidoptera</taxon>
        <taxon>Glossata</taxon>
        <taxon>Ditrysia</taxon>
        <taxon>Tineoidea</taxon>
        <taxon>Psychidae</taxon>
        <taxon>Oiketicinae</taxon>
        <taxon>Eumeta</taxon>
    </lineage>
</organism>
<dbReference type="AlphaFoldDB" id="A0A4C1ZGI8"/>
<comment type="caution">
    <text evidence="1">The sequence shown here is derived from an EMBL/GenBank/DDBJ whole genome shotgun (WGS) entry which is preliminary data.</text>
</comment>
<reference evidence="1 2" key="1">
    <citation type="journal article" date="2019" name="Commun. Biol.">
        <title>The bagworm genome reveals a unique fibroin gene that provides high tensile strength.</title>
        <authorList>
            <person name="Kono N."/>
            <person name="Nakamura H."/>
            <person name="Ohtoshi R."/>
            <person name="Tomita M."/>
            <person name="Numata K."/>
            <person name="Arakawa K."/>
        </authorList>
    </citation>
    <scope>NUCLEOTIDE SEQUENCE [LARGE SCALE GENOMIC DNA]</scope>
</reference>
<keyword evidence="2" id="KW-1185">Reference proteome</keyword>
<name>A0A4C1ZGI8_EUMVA</name>
<protein>
    <submittedName>
        <fullName evidence="1">Uncharacterized protein</fullName>
    </submittedName>
</protein>
<proteinExistence type="predicted"/>
<dbReference type="Proteomes" id="UP000299102">
    <property type="component" value="Unassembled WGS sequence"/>
</dbReference>
<accession>A0A4C1ZGI8</accession>